<keyword evidence="1" id="KW-0732">Signal</keyword>
<accession>A0AAD9HBM6</accession>
<feature type="chain" id="PRO_5042124840" description="Small secreted protein" evidence="1">
    <location>
        <begin position="21"/>
        <end position="188"/>
    </location>
</feature>
<dbReference type="EMBL" id="MU842923">
    <property type="protein sequence ID" value="KAK2026056.1"/>
    <property type="molecule type" value="Genomic_DNA"/>
</dbReference>
<evidence type="ECO:0000313" key="2">
    <source>
        <dbReference type="EMBL" id="KAK2026056.1"/>
    </source>
</evidence>
<dbReference type="Proteomes" id="UP001232148">
    <property type="component" value="Unassembled WGS sequence"/>
</dbReference>
<evidence type="ECO:0000256" key="1">
    <source>
        <dbReference type="SAM" id="SignalP"/>
    </source>
</evidence>
<keyword evidence="3" id="KW-1185">Reference proteome</keyword>
<name>A0AAD9HBM6_9PEZI</name>
<feature type="signal peptide" evidence="1">
    <location>
        <begin position="1"/>
        <end position="20"/>
    </location>
</feature>
<evidence type="ECO:0000313" key="3">
    <source>
        <dbReference type="Proteomes" id="UP001232148"/>
    </source>
</evidence>
<feature type="non-terminal residue" evidence="2">
    <location>
        <position position="188"/>
    </location>
</feature>
<evidence type="ECO:0008006" key="4">
    <source>
        <dbReference type="Google" id="ProtNLM"/>
    </source>
</evidence>
<gene>
    <name evidence="2" type="ORF">LX32DRAFT_516761</name>
</gene>
<dbReference type="AlphaFoldDB" id="A0AAD9HBM6"/>
<proteinExistence type="predicted"/>
<comment type="caution">
    <text evidence="2">The sequence shown here is derived from an EMBL/GenBank/DDBJ whole genome shotgun (WGS) entry which is preliminary data.</text>
</comment>
<organism evidence="2 3">
    <name type="scientific">Colletotrichum zoysiae</name>
    <dbReference type="NCBI Taxonomy" id="1216348"/>
    <lineage>
        <taxon>Eukaryota</taxon>
        <taxon>Fungi</taxon>
        <taxon>Dikarya</taxon>
        <taxon>Ascomycota</taxon>
        <taxon>Pezizomycotina</taxon>
        <taxon>Sordariomycetes</taxon>
        <taxon>Hypocreomycetidae</taxon>
        <taxon>Glomerellales</taxon>
        <taxon>Glomerellaceae</taxon>
        <taxon>Colletotrichum</taxon>
        <taxon>Colletotrichum graminicola species complex</taxon>
    </lineage>
</organism>
<protein>
    <recommendedName>
        <fullName evidence="4">Small secreted protein</fullName>
    </recommendedName>
</protein>
<reference evidence="2" key="1">
    <citation type="submission" date="2021-06" db="EMBL/GenBank/DDBJ databases">
        <title>Comparative genomics, transcriptomics and evolutionary studies reveal genomic signatures of adaptation to plant cell wall in hemibiotrophic fungi.</title>
        <authorList>
            <consortium name="DOE Joint Genome Institute"/>
            <person name="Baroncelli R."/>
            <person name="Diaz J.F."/>
            <person name="Benocci T."/>
            <person name="Peng M."/>
            <person name="Battaglia E."/>
            <person name="Haridas S."/>
            <person name="Andreopoulos W."/>
            <person name="Labutti K."/>
            <person name="Pangilinan J."/>
            <person name="Floch G.L."/>
            <person name="Makela M.R."/>
            <person name="Henrissat B."/>
            <person name="Grigoriev I.V."/>
            <person name="Crouch J.A."/>
            <person name="De Vries R.P."/>
            <person name="Sukno S.A."/>
            <person name="Thon M.R."/>
        </authorList>
    </citation>
    <scope>NUCLEOTIDE SEQUENCE</scope>
    <source>
        <strain evidence="2">MAFF235873</strain>
    </source>
</reference>
<sequence>MHSSFVIFFLFTYLPAFGLALPAASLVHGVGTSYDRLFVRGGSRANSQTSPNDASRKGGTLNQAVASQGQGNTSDGHNGVSETQIMNAVMSWQQDTGKVTKFLDTATSFTGAEYTKQATIALNAELDELNHKKVLDVALKGTQTVSQANAVLDTQGTFQQVVDVLKSMVANGPDNAQRDVNTINNNRC</sequence>